<dbReference type="Pfam" id="PF01661">
    <property type="entry name" value="Macro"/>
    <property type="match status" value="1"/>
</dbReference>
<gene>
    <name evidence="2" type="ordered locus">bpr_I1874</name>
</gene>
<accession>E0RWT2</accession>
<dbReference type="PANTHER" id="PTHR11106:SF27">
    <property type="entry name" value="MACRO DOMAIN-CONTAINING PROTEIN"/>
    <property type="match status" value="1"/>
</dbReference>
<protein>
    <submittedName>
        <fullName evidence="2">Appr-1-p processing domain-containing protein</fullName>
    </submittedName>
</protein>
<name>E0RWT2_BUTPB</name>
<dbReference type="Proteomes" id="UP000001299">
    <property type="component" value="Chromosome 1"/>
</dbReference>
<evidence type="ECO:0000313" key="2">
    <source>
        <dbReference type="EMBL" id="ADL34608.1"/>
    </source>
</evidence>
<dbReference type="STRING" id="515622.bpr_I1874"/>
<proteinExistence type="predicted"/>
<dbReference type="EMBL" id="CP001810">
    <property type="protein sequence ID" value="ADL34608.1"/>
    <property type="molecule type" value="Genomic_DNA"/>
</dbReference>
<organism evidence="2 3">
    <name type="scientific">Butyrivibrio proteoclasticus (strain ATCC 51982 / DSM 14932 / B316)</name>
    <name type="common">Clostridium proteoclasticum</name>
    <dbReference type="NCBI Taxonomy" id="515622"/>
    <lineage>
        <taxon>Bacteria</taxon>
        <taxon>Bacillati</taxon>
        <taxon>Bacillota</taxon>
        <taxon>Clostridia</taxon>
        <taxon>Lachnospirales</taxon>
        <taxon>Lachnospiraceae</taxon>
        <taxon>Butyrivibrio</taxon>
    </lineage>
</organism>
<evidence type="ECO:0000259" key="1">
    <source>
        <dbReference type="PROSITE" id="PS51154"/>
    </source>
</evidence>
<dbReference type="InterPro" id="IPR002589">
    <property type="entry name" value="Macro_dom"/>
</dbReference>
<dbReference type="AlphaFoldDB" id="E0RWT2"/>
<dbReference type="SUPFAM" id="SSF52949">
    <property type="entry name" value="Macro domain-like"/>
    <property type="match status" value="1"/>
</dbReference>
<dbReference type="SMART" id="SM00506">
    <property type="entry name" value="A1pp"/>
    <property type="match status" value="1"/>
</dbReference>
<evidence type="ECO:0000313" key="3">
    <source>
        <dbReference type="Proteomes" id="UP000001299"/>
    </source>
</evidence>
<dbReference type="InterPro" id="IPR043472">
    <property type="entry name" value="Macro_dom-like"/>
</dbReference>
<sequence>MAKHTPLMTYESRAHISIIRGSVLEPHVSAIVNAANNSLLGGGGVDGAIHRAAGPELLAECRKLNGCATGGAKSTRAYNIKTADDIIHTVGPVYSGTETDRLLLASCYSRSLDESL</sequence>
<keyword evidence="3" id="KW-1185">Reference proteome</keyword>
<reference evidence="2 3" key="1">
    <citation type="journal article" date="2010" name="PLoS ONE">
        <title>The glycobiome of the rumen bacterium Butyrivibrio proteoclasticus B316(T) highlights adaptation to a polysaccharide-rich environment.</title>
        <authorList>
            <person name="Kelly W.J."/>
            <person name="Leahy S.C."/>
            <person name="Altermann E."/>
            <person name="Yeoman C.J."/>
            <person name="Dunne J.C."/>
            <person name="Kong Z."/>
            <person name="Pacheco D.M."/>
            <person name="Li D."/>
            <person name="Noel S.J."/>
            <person name="Moon C.D."/>
            <person name="Cookson A.L."/>
            <person name="Attwood G.T."/>
        </authorList>
    </citation>
    <scope>NUCLEOTIDE SEQUENCE [LARGE SCALE GENOMIC DNA]</scope>
    <source>
        <strain evidence="3">ATCC 51982 / DSM 14932 / B316</strain>
    </source>
</reference>
<dbReference type="KEGG" id="bpb:bpr_I1874"/>
<dbReference type="eggNOG" id="COG2110">
    <property type="taxonomic scope" value="Bacteria"/>
</dbReference>
<feature type="domain" description="Macro" evidence="1">
    <location>
        <begin position="3"/>
        <end position="116"/>
    </location>
</feature>
<dbReference type="HOGENOM" id="CLU_046550_9_0_9"/>
<dbReference type="Gene3D" id="3.40.220.10">
    <property type="entry name" value="Leucine Aminopeptidase, subunit E, domain 1"/>
    <property type="match status" value="1"/>
</dbReference>
<dbReference type="PROSITE" id="PS51154">
    <property type="entry name" value="MACRO"/>
    <property type="match status" value="1"/>
</dbReference>
<dbReference type="PANTHER" id="PTHR11106">
    <property type="entry name" value="GANGLIOSIDE INDUCED DIFFERENTIATION ASSOCIATED PROTEIN 2-RELATED"/>
    <property type="match status" value="1"/>
</dbReference>